<gene>
    <name evidence="2" type="ORF">WMO24_15205</name>
</gene>
<evidence type="ECO:0000256" key="1">
    <source>
        <dbReference type="SAM" id="SignalP"/>
    </source>
</evidence>
<dbReference type="Pfam" id="PF01547">
    <property type="entry name" value="SBP_bac_1"/>
    <property type="match status" value="1"/>
</dbReference>
<proteinExistence type="predicted"/>
<dbReference type="InterPro" id="IPR050490">
    <property type="entry name" value="Bact_solute-bd_prot1"/>
</dbReference>
<dbReference type="InterPro" id="IPR006059">
    <property type="entry name" value="SBP"/>
</dbReference>
<keyword evidence="1" id="KW-0732">Signal</keyword>
<reference evidence="2 3" key="1">
    <citation type="submission" date="2024-03" db="EMBL/GenBank/DDBJ databases">
        <title>Human intestinal bacterial collection.</title>
        <authorList>
            <person name="Pauvert C."/>
            <person name="Hitch T.C.A."/>
            <person name="Clavel T."/>
        </authorList>
    </citation>
    <scope>NUCLEOTIDE SEQUENCE [LARGE SCALE GENOMIC DNA]</scope>
    <source>
        <strain evidence="2 3">CLA-JM-H11</strain>
    </source>
</reference>
<feature type="chain" id="PRO_5045374631" evidence="1">
    <location>
        <begin position="22"/>
        <end position="434"/>
    </location>
</feature>
<protein>
    <submittedName>
        <fullName evidence="2">Extracellular solute-binding protein</fullName>
    </submittedName>
</protein>
<name>A0ABV1GIT8_9FIRM</name>
<dbReference type="PANTHER" id="PTHR43649:SF12">
    <property type="entry name" value="DIACETYLCHITOBIOSE BINDING PROTEIN DASA"/>
    <property type="match status" value="1"/>
</dbReference>
<dbReference type="PANTHER" id="PTHR43649">
    <property type="entry name" value="ARABINOSE-BINDING PROTEIN-RELATED"/>
    <property type="match status" value="1"/>
</dbReference>
<dbReference type="Proteomes" id="UP001477672">
    <property type="component" value="Unassembled WGS sequence"/>
</dbReference>
<comment type="caution">
    <text evidence="2">The sequence shown here is derived from an EMBL/GenBank/DDBJ whole genome shotgun (WGS) entry which is preliminary data.</text>
</comment>
<evidence type="ECO:0000313" key="2">
    <source>
        <dbReference type="EMBL" id="MEQ2521764.1"/>
    </source>
</evidence>
<evidence type="ECO:0000313" key="3">
    <source>
        <dbReference type="Proteomes" id="UP001477672"/>
    </source>
</evidence>
<dbReference type="SUPFAM" id="SSF53850">
    <property type="entry name" value="Periplasmic binding protein-like II"/>
    <property type="match status" value="1"/>
</dbReference>
<dbReference type="RefSeq" id="WP_349217235.1">
    <property type="nucleotide sequence ID" value="NZ_JBBMFA010000115.1"/>
</dbReference>
<accession>A0ABV1GIT8</accession>
<dbReference type="Gene3D" id="3.40.190.10">
    <property type="entry name" value="Periplasmic binding protein-like II"/>
    <property type="match status" value="1"/>
</dbReference>
<dbReference type="PROSITE" id="PS51257">
    <property type="entry name" value="PROKAR_LIPOPROTEIN"/>
    <property type="match status" value="1"/>
</dbReference>
<dbReference type="EMBL" id="JBBMFA010000115">
    <property type="protein sequence ID" value="MEQ2521764.1"/>
    <property type="molecule type" value="Genomic_DNA"/>
</dbReference>
<feature type="signal peptide" evidence="1">
    <location>
        <begin position="1"/>
        <end position="21"/>
    </location>
</feature>
<sequence>MKKILAAVLAFTMALSLVACGGGTESGGAEGTKEKITVWHIQPEDTDETSYHQRLLKWAEEFNAEHTDIEVEVSGAKSIDVILTTIAGGDTPDIFENNWNMAPSWADKGALLDLTDYVNNDTEWNKDDFFDAAWELCTYNDRIYSVPRLASTTVMTYRPDLLAEAGWDHFPKDTDELLQCAIDCTKVDEDGTIVQMGFIPDYYWLDNVLWPAAFGATWMDGDQPNFNNERIIAAYEFQKKIFDEFGYDNVRRFVDTFGHYATTEDPLFKGKVAMHWAPCENLDEMSEYGQGIDWELAPMPVAPDGQGGQMLSCGVWEVNAKTKNPDAAWEVLSSLTSAETQKNLSEGDFNNGAYYSRKSALEYVVDELDVDTAVKETASIFLNQDLYHFPMLSYTNEYLDAINTEMVQALMGNTTVEEAAARVQEQMEEIANNS</sequence>
<keyword evidence="3" id="KW-1185">Reference proteome</keyword>
<organism evidence="2 3">
    <name type="scientific">Ruthenibacterium intestinale</name>
    <dbReference type="NCBI Taxonomy" id="3133163"/>
    <lineage>
        <taxon>Bacteria</taxon>
        <taxon>Bacillati</taxon>
        <taxon>Bacillota</taxon>
        <taxon>Clostridia</taxon>
        <taxon>Eubacteriales</taxon>
        <taxon>Oscillospiraceae</taxon>
        <taxon>Ruthenibacterium</taxon>
    </lineage>
</organism>